<dbReference type="OrthoDB" id="142930at2157"/>
<protein>
    <recommendedName>
        <fullName evidence="3">HEAT repeat domain-containing protein</fullName>
    </recommendedName>
</protein>
<dbReference type="KEGG" id="mema:MMAB1_0497"/>
<gene>
    <name evidence="1" type="ORF">MMAB1_0497</name>
</gene>
<dbReference type="SUPFAM" id="SSF48371">
    <property type="entry name" value="ARM repeat"/>
    <property type="match status" value="1"/>
</dbReference>
<proteinExistence type="predicted"/>
<dbReference type="Proteomes" id="UP000069850">
    <property type="component" value="Chromosome 1"/>
</dbReference>
<dbReference type="Pfam" id="PF13646">
    <property type="entry name" value="HEAT_2"/>
    <property type="match status" value="1"/>
</dbReference>
<reference evidence="1 2" key="1">
    <citation type="submission" date="2016-01" db="EMBL/GenBank/DDBJ databases">
        <authorList>
            <person name="Manzoor S."/>
        </authorList>
    </citation>
    <scope>NUCLEOTIDE SEQUENCE [LARGE SCALE GENOMIC DNA]</scope>
    <source>
        <strain evidence="1">Methanoculleus sp MAB1</strain>
    </source>
</reference>
<dbReference type="RefSeq" id="WP_062266365.1">
    <property type="nucleotide sequence ID" value="NZ_JBMHJL010000010.1"/>
</dbReference>
<evidence type="ECO:0000313" key="1">
    <source>
        <dbReference type="EMBL" id="CVK31714.1"/>
    </source>
</evidence>
<organism evidence="1 2">
    <name type="scientific">Methanoculleus bourgensis</name>
    <dbReference type="NCBI Taxonomy" id="83986"/>
    <lineage>
        <taxon>Archaea</taxon>
        <taxon>Methanobacteriati</taxon>
        <taxon>Methanobacteriota</taxon>
        <taxon>Stenosarchaea group</taxon>
        <taxon>Methanomicrobia</taxon>
        <taxon>Methanomicrobiales</taxon>
        <taxon>Methanomicrobiaceae</taxon>
        <taxon>Methanoculleus</taxon>
    </lineage>
</organism>
<accession>A0A0X3BJE5</accession>
<dbReference type="EMBL" id="LT158599">
    <property type="protein sequence ID" value="CVK31714.1"/>
    <property type="molecule type" value="Genomic_DNA"/>
</dbReference>
<dbReference type="AlphaFoldDB" id="A0A0X3BJE5"/>
<evidence type="ECO:0008006" key="3">
    <source>
        <dbReference type="Google" id="ProtNLM"/>
    </source>
</evidence>
<name>A0A0X3BJE5_9EURY</name>
<evidence type="ECO:0000313" key="2">
    <source>
        <dbReference type="Proteomes" id="UP000069850"/>
    </source>
</evidence>
<dbReference type="InterPro" id="IPR011989">
    <property type="entry name" value="ARM-like"/>
</dbReference>
<sequence length="91" mass="10075">MTTLDDIDTMRDARDVDGLILALKDEDEFVRSQAALSLGALADQRAREPLDRMRSEDPSPSAREAAATAYRWVVGRLEEVEAGRGITGRRT</sequence>
<dbReference type="Gene3D" id="1.25.10.10">
    <property type="entry name" value="Leucine-rich Repeat Variant"/>
    <property type="match status" value="1"/>
</dbReference>
<dbReference type="InterPro" id="IPR016024">
    <property type="entry name" value="ARM-type_fold"/>
</dbReference>